<reference evidence="1 2" key="1">
    <citation type="journal article" date="2018" name="Sci. Rep.">
        <title>Genomic signatures of local adaptation to the degree of environmental predictability in rotifers.</title>
        <authorList>
            <person name="Franch-Gras L."/>
            <person name="Hahn C."/>
            <person name="Garcia-Roger E.M."/>
            <person name="Carmona M.J."/>
            <person name="Serra M."/>
            <person name="Gomez A."/>
        </authorList>
    </citation>
    <scope>NUCLEOTIDE SEQUENCE [LARGE SCALE GENOMIC DNA]</scope>
    <source>
        <strain evidence="1">HYR1</strain>
    </source>
</reference>
<protein>
    <submittedName>
        <fullName evidence="1">Uncharacterized protein</fullName>
    </submittedName>
</protein>
<accession>A0A3M7PQK1</accession>
<sequence>MDRQRHLSIKKSFSFLTKRIFTFKYSHCLYLPNRGLTGDSSHVPSVPFQDKSKQDYLQFKFLFFNYSDIEGDKKKVH</sequence>
<gene>
    <name evidence="1" type="ORF">BpHYR1_038898</name>
</gene>
<dbReference type="Proteomes" id="UP000276133">
    <property type="component" value="Unassembled WGS sequence"/>
</dbReference>
<dbReference type="AlphaFoldDB" id="A0A3M7PQK1"/>
<evidence type="ECO:0000313" key="2">
    <source>
        <dbReference type="Proteomes" id="UP000276133"/>
    </source>
</evidence>
<name>A0A3M7PQK1_BRAPC</name>
<dbReference type="EMBL" id="REGN01009503">
    <property type="protein sequence ID" value="RNA01025.1"/>
    <property type="molecule type" value="Genomic_DNA"/>
</dbReference>
<comment type="caution">
    <text evidence="1">The sequence shown here is derived from an EMBL/GenBank/DDBJ whole genome shotgun (WGS) entry which is preliminary data.</text>
</comment>
<proteinExistence type="predicted"/>
<evidence type="ECO:0000313" key="1">
    <source>
        <dbReference type="EMBL" id="RNA01025.1"/>
    </source>
</evidence>
<keyword evidence="2" id="KW-1185">Reference proteome</keyword>
<organism evidence="1 2">
    <name type="scientific">Brachionus plicatilis</name>
    <name type="common">Marine rotifer</name>
    <name type="synonym">Brachionus muelleri</name>
    <dbReference type="NCBI Taxonomy" id="10195"/>
    <lineage>
        <taxon>Eukaryota</taxon>
        <taxon>Metazoa</taxon>
        <taxon>Spiralia</taxon>
        <taxon>Gnathifera</taxon>
        <taxon>Rotifera</taxon>
        <taxon>Eurotatoria</taxon>
        <taxon>Monogononta</taxon>
        <taxon>Pseudotrocha</taxon>
        <taxon>Ploima</taxon>
        <taxon>Brachionidae</taxon>
        <taxon>Brachionus</taxon>
    </lineage>
</organism>